<gene>
    <name evidence="2" type="ORF">DFR37_10396</name>
</gene>
<dbReference type="RefSeq" id="WP_113932534.1">
    <property type="nucleotide sequence ID" value="NZ_JACCEU010000004.1"/>
</dbReference>
<name>A0A366HE18_9BURK</name>
<dbReference type="Gene3D" id="1.10.10.10">
    <property type="entry name" value="Winged helix-like DNA-binding domain superfamily/Winged helix DNA-binding domain"/>
    <property type="match status" value="1"/>
</dbReference>
<dbReference type="SMART" id="SM00347">
    <property type="entry name" value="HTH_MARR"/>
    <property type="match status" value="1"/>
</dbReference>
<feature type="domain" description="HTH marR-type" evidence="1">
    <location>
        <begin position="1"/>
        <end position="144"/>
    </location>
</feature>
<dbReference type="PANTHER" id="PTHR33164:SF95">
    <property type="entry name" value="TRANSCRIPTIONAL REGULATOR"/>
    <property type="match status" value="1"/>
</dbReference>
<reference evidence="2 3" key="1">
    <citation type="submission" date="2018-06" db="EMBL/GenBank/DDBJ databases">
        <title>Genomic Encyclopedia of Type Strains, Phase IV (KMG-IV): sequencing the most valuable type-strain genomes for metagenomic binning, comparative biology and taxonomic classification.</title>
        <authorList>
            <person name="Goeker M."/>
        </authorList>
    </citation>
    <scope>NUCLEOTIDE SEQUENCE [LARGE SCALE GENOMIC DNA]</scope>
    <source>
        <strain evidence="2 3">DSM 25520</strain>
    </source>
</reference>
<dbReference type="PANTHER" id="PTHR33164">
    <property type="entry name" value="TRANSCRIPTIONAL REGULATOR, MARR FAMILY"/>
    <property type="match status" value="1"/>
</dbReference>
<dbReference type="AlphaFoldDB" id="A0A366HE18"/>
<dbReference type="Pfam" id="PF12802">
    <property type="entry name" value="MarR_2"/>
    <property type="match status" value="1"/>
</dbReference>
<evidence type="ECO:0000313" key="3">
    <source>
        <dbReference type="Proteomes" id="UP000253628"/>
    </source>
</evidence>
<dbReference type="OrthoDB" id="4549026at2"/>
<dbReference type="InterPro" id="IPR000835">
    <property type="entry name" value="HTH_MarR-typ"/>
</dbReference>
<dbReference type="SUPFAM" id="SSF46785">
    <property type="entry name" value="Winged helix' DNA-binding domain"/>
    <property type="match status" value="1"/>
</dbReference>
<dbReference type="InterPro" id="IPR036388">
    <property type="entry name" value="WH-like_DNA-bd_sf"/>
</dbReference>
<organism evidence="2 3">
    <name type="scientific">Eoetvoesiella caeni</name>
    <dbReference type="NCBI Taxonomy" id="645616"/>
    <lineage>
        <taxon>Bacteria</taxon>
        <taxon>Pseudomonadati</taxon>
        <taxon>Pseudomonadota</taxon>
        <taxon>Betaproteobacteria</taxon>
        <taxon>Burkholderiales</taxon>
        <taxon>Alcaligenaceae</taxon>
        <taxon>Eoetvoesiella</taxon>
    </lineage>
</organism>
<comment type="caution">
    <text evidence="2">The sequence shown here is derived from an EMBL/GenBank/DDBJ whole genome shotgun (WGS) entry which is preliminary data.</text>
</comment>
<dbReference type="InterPro" id="IPR036390">
    <property type="entry name" value="WH_DNA-bd_sf"/>
</dbReference>
<keyword evidence="3" id="KW-1185">Reference proteome</keyword>
<dbReference type="GO" id="GO:0003700">
    <property type="term" value="F:DNA-binding transcription factor activity"/>
    <property type="evidence" value="ECO:0007669"/>
    <property type="project" value="InterPro"/>
</dbReference>
<accession>A0A366HE18</accession>
<dbReference type="Proteomes" id="UP000253628">
    <property type="component" value="Unassembled WGS sequence"/>
</dbReference>
<dbReference type="InterPro" id="IPR039422">
    <property type="entry name" value="MarR/SlyA-like"/>
</dbReference>
<proteinExistence type="predicted"/>
<evidence type="ECO:0000313" key="2">
    <source>
        <dbReference type="EMBL" id="RBP40757.1"/>
    </source>
</evidence>
<evidence type="ECO:0000259" key="1">
    <source>
        <dbReference type="PROSITE" id="PS50995"/>
    </source>
</evidence>
<dbReference type="EMBL" id="QNRQ01000003">
    <property type="protein sequence ID" value="RBP40757.1"/>
    <property type="molecule type" value="Genomic_DNA"/>
</dbReference>
<dbReference type="PROSITE" id="PS50995">
    <property type="entry name" value="HTH_MARR_2"/>
    <property type="match status" value="1"/>
</dbReference>
<protein>
    <submittedName>
        <fullName evidence="2">MarR family transcriptional regulator</fullName>
    </submittedName>
</protein>
<dbReference type="GO" id="GO:0006950">
    <property type="term" value="P:response to stress"/>
    <property type="evidence" value="ECO:0007669"/>
    <property type="project" value="TreeGrafter"/>
</dbReference>
<sequence length="161" mass="18026">MENSKLVFEDANSLPGYYIRHLQQISVAIFLRETEEFGITPVQFAALRFVAANPDIDQRTLAGAAGLDASTTTGVIDRLEARKLLERQASATDRRVKHVRVTPAGGKLLERILPAVSHAQRLMLEPLPENERKEFVRMLSVLVEGNNELSRAPKNERHASR</sequence>